<keyword evidence="2" id="KW-0812">Transmembrane</keyword>
<dbReference type="AlphaFoldDB" id="A0A843UDU5"/>
<dbReference type="PANTHER" id="PTHR33728">
    <property type="entry name" value="CTTNBP 2 AMINO-TERMINAL-LIKE PROTEIN"/>
    <property type="match status" value="1"/>
</dbReference>
<dbReference type="EMBL" id="NMUH01000490">
    <property type="protein sequence ID" value="MQL80100.1"/>
    <property type="molecule type" value="Genomic_DNA"/>
</dbReference>
<evidence type="ECO:0000256" key="2">
    <source>
        <dbReference type="SAM" id="Phobius"/>
    </source>
</evidence>
<organism evidence="3 4">
    <name type="scientific">Colocasia esculenta</name>
    <name type="common">Wild taro</name>
    <name type="synonym">Arum esculentum</name>
    <dbReference type="NCBI Taxonomy" id="4460"/>
    <lineage>
        <taxon>Eukaryota</taxon>
        <taxon>Viridiplantae</taxon>
        <taxon>Streptophyta</taxon>
        <taxon>Embryophyta</taxon>
        <taxon>Tracheophyta</taxon>
        <taxon>Spermatophyta</taxon>
        <taxon>Magnoliopsida</taxon>
        <taxon>Liliopsida</taxon>
        <taxon>Araceae</taxon>
        <taxon>Aroideae</taxon>
        <taxon>Colocasieae</taxon>
        <taxon>Colocasia</taxon>
    </lineage>
</organism>
<dbReference type="PANTHER" id="PTHR33728:SF21">
    <property type="entry name" value="TRANSMEMBRANE PROTEIN"/>
    <property type="match status" value="1"/>
</dbReference>
<evidence type="ECO:0000313" key="4">
    <source>
        <dbReference type="Proteomes" id="UP000652761"/>
    </source>
</evidence>
<sequence>MGSNGGSWGRGPAVMAPLAVEGGGARGLDGTTAGAERWGHFDSSVNAVSFGFVATAILIAMFLVMAVFERFLRPRAATPLHLSPPGRAWPRSPWRRRPGGRGNDLEVGEPPLSNHQYQQQGSFARKLDCSSPKFKNIYHFDSSESPLKSPSYIWPSNDP</sequence>
<keyword evidence="2" id="KW-0472">Membrane</keyword>
<dbReference type="OrthoDB" id="770781at2759"/>
<proteinExistence type="predicted"/>
<gene>
    <name evidence="3" type="ORF">Taro_012574</name>
</gene>
<keyword evidence="2" id="KW-1133">Transmembrane helix</keyword>
<feature type="compositionally biased region" description="Low complexity" evidence="1">
    <location>
        <begin position="83"/>
        <end position="92"/>
    </location>
</feature>
<evidence type="ECO:0000256" key="1">
    <source>
        <dbReference type="SAM" id="MobiDB-lite"/>
    </source>
</evidence>
<evidence type="ECO:0000313" key="3">
    <source>
        <dbReference type="EMBL" id="MQL80100.1"/>
    </source>
</evidence>
<feature type="region of interest" description="Disordered" evidence="1">
    <location>
        <begin position="78"/>
        <end position="123"/>
    </location>
</feature>
<name>A0A843UDU5_COLES</name>
<dbReference type="Proteomes" id="UP000652761">
    <property type="component" value="Unassembled WGS sequence"/>
</dbReference>
<feature type="compositionally biased region" description="Polar residues" evidence="1">
    <location>
        <begin position="113"/>
        <end position="122"/>
    </location>
</feature>
<feature type="transmembrane region" description="Helical" evidence="2">
    <location>
        <begin position="47"/>
        <end position="68"/>
    </location>
</feature>
<reference evidence="3" key="1">
    <citation type="submission" date="2017-07" db="EMBL/GenBank/DDBJ databases">
        <title>Taro Niue Genome Assembly and Annotation.</title>
        <authorList>
            <person name="Atibalentja N."/>
            <person name="Keating K."/>
            <person name="Fields C.J."/>
        </authorList>
    </citation>
    <scope>NUCLEOTIDE SEQUENCE</scope>
    <source>
        <strain evidence="3">Niue_2</strain>
        <tissue evidence="3">Leaf</tissue>
    </source>
</reference>
<protein>
    <submittedName>
        <fullName evidence="3">Uncharacterized protein</fullName>
    </submittedName>
</protein>
<accession>A0A843UDU5</accession>
<comment type="caution">
    <text evidence="3">The sequence shown here is derived from an EMBL/GenBank/DDBJ whole genome shotgun (WGS) entry which is preliminary data.</text>
</comment>
<keyword evidence="4" id="KW-1185">Reference proteome</keyword>